<dbReference type="EMBL" id="KZ305806">
    <property type="protein sequence ID" value="PIA24656.1"/>
    <property type="molecule type" value="Genomic_DNA"/>
</dbReference>
<organism evidence="2 3">
    <name type="scientific">Aquilegia coerulea</name>
    <name type="common">Rocky mountain columbine</name>
    <dbReference type="NCBI Taxonomy" id="218851"/>
    <lineage>
        <taxon>Eukaryota</taxon>
        <taxon>Viridiplantae</taxon>
        <taxon>Streptophyta</taxon>
        <taxon>Embryophyta</taxon>
        <taxon>Tracheophyta</taxon>
        <taxon>Spermatophyta</taxon>
        <taxon>Magnoliopsida</taxon>
        <taxon>Ranunculales</taxon>
        <taxon>Ranunculaceae</taxon>
        <taxon>Thalictroideae</taxon>
        <taxon>Aquilegia</taxon>
    </lineage>
</organism>
<evidence type="ECO:0000313" key="3">
    <source>
        <dbReference type="Proteomes" id="UP000230069"/>
    </source>
</evidence>
<accession>A0A2G5C055</accession>
<sequence>MTIFCKYFSAATITSFSIIVTGSDPSLQQPSEELTLTSSRLRFNGLTSSASSLEPVLLTDPPPLPLPESDKSTSTSSTSIWEKSNLRVLDILTDFGARRASCLVRTIFS</sequence>
<gene>
    <name evidence="2" type="ORF">AQUCO_169500001v1</name>
</gene>
<proteinExistence type="predicted"/>
<reference evidence="2 3" key="1">
    <citation type="submission" date="2017-09" db="EMBL/GenBank/DDBJ databases">
        <title>WGS assembly of Aquilegia coerulea Goldsmith.</title>
        <authorList>
            <person name="Hodges S."/>
            <person name="Kramer E."/>
            <person name="Nordborg M."/>
            <person name="Tomkins J."/>
            <person name="Borevitz J."/>
            <person name="Derieg N."/>
            <person name="Yan J."/>
            <person name="Mihaltcheva S."/>
            <person name="Hayes R.D."/>
            <person name="Rokhsar D."/>
        </authorList>
    </citation>
    <scope>NUCLEOTIDE SEQUENCE [LARGE SCALE GENOMIC DNA]</scope>
    <source>
        <strain evidence="3">cv. Goldsmith</strain>
    </source>
</reference>
<protein>
    <submittedName>
        <fullName evidence="2">Uncharacterized protein</fullName>
    </submittedName>
</protein>
<dbReference type="InParanoid" id="A0A2G5C055"/>
<keyword evidence="3" id="KW-1185">Reference proteome</keyword>
<name>A0A2G5C055_AQUCA</name>
<dbReference type="Proteomes" id="UP000230069">
    <property type="component" value="Unassembled WGS sequence"/>
</dbReference>
<evidence type="ECO:0000256" key="1">
    <source>
        <dbReference type="SAM" id="MobiDB-lite"/>
    </source>
</evidence>
<evidence type="ECO:0000313" key="2">
    <source>
        <dbReference type="EMBL" id="PIA24656.1"/>
    </source>
</evidence>
<dbReference type="AlphaFoldDB" id="A0A2G5C055"/>
<feature type="region of interest" description="Disordered" evidence="1">
    <location>
        <begin position="53"/>
        <end position="79"/>
    </location>
</feature>